<dbReference type="EMBL" id="JRYR02000001">
    <property type="protein sequence ID" value="OHX65984.1"/>
    <property type="molecule type" value="Genomic_DNA"/>
</dbReference>
<comment type="cofactor">
    <cofactor evidence="8 10">
        <name>Zn(2+)</name>
        <dbReference type="ChEBI" id="CHEBI:29105"/>
    </cofactor>
    <text evidence="8 10">Binds 1 zinc ion per subunit.</text>
</comment>
<dbReference type="PANTHER" id="PTHR12589:SF7">
    <property type="entry name" value="6-PYRUVOYL TETRAHYDROBIOPTERIN SYNTHASE"/>
    <property type="match status" value="1"/>
</dbReference>
<reference evidence="11 12" key="1">
    <citation type="journal article" date="2012" name="Int. J. Syst. Evol. Microbiol.">
        <title>Flammeovirga pacifica sp. nov., isolated from deep-sea sediment.</title>
        <authorList>
            <person name="Xu H."/>
            <person name="Fu Y."/>
            <person name="Yang N."/>
            <person name="Ding Z."/>
            <person name="Lai Q."/>
            <person name="Zeng R."/>
        </authorList>
    </citation>
    <scope>NUCLEOTIDE SEQUENCE [LARGE SCALE GENOMIC DNA]</scope>
    <source>
        <strain evidence="12">DSM 24597 / LMG 26175 / WPAGA1</strain>
    </source>
</reference>
<evidence type="ECO:0000256" key="8">
    <source>
        <dbReference type="PIRNR" id="PIRNR006113"/>
    </source>
</evidence>
<proteinExistence type="inferred from homology"/>
<protein>
    <recommendedName>
        <fullName evidence="3 8">6-carboxy-5,6,7,8-tetrahydropterin synthase</fullName>
        <ecNumber evidence="8">4.-.-.-</ecNumber>
    </recommendedName>
</protein>
<dbReference type="STRING" id="915059.NH26_06275"/>
<feature type="binding site" evidence="10">
    <location>
        <position position="28"/>
    </location>
    <ligand>
        <name>Zn(2+)</name>
        <dbReference type="ChEBI" id="CHEBI:29105"/>
    </ligand>
</feature>
<comment type="similarity">
    <text evidence="2 8">Belongs to the PTPS family. QueD subfamily.</text>
</comment>
<dbReference type="Proteomes" id="UP000179797">
    <property type="component" value="Unassembled WGS sequence"/>
</dbReference>
<evidence type="ECO:0000256" key="2">
    <source>
        <dbReference type="ARBA" id="ARBA00008900"/>
    </source>
</evidence>
<feature type="active site" description="Charge relay system" evidence="9">
    <location>
        <position position="107"/>
    </location>
</feature>
<keyword evidence="4 8" id="KW-0479">Metal-binding</keyword>
<name>A0A1S1YY94_FLAPC</name>
<organism evidence="11 12">
    <name type="scientific">Flammeovirga pacifica</name>
    <dbReference type="NCBI Taxonomy" id="915059"/>
    <lineage>
        <taxon>Bacteria</taxon>
        <taxon>Pseudomonadati</taxon>
        <taxon>Bacteroidota</taxon>
        <taxon>Cytophagia</taxon>
        <taxon>Cytophagales</taxon>
        <taxon>Flammeovirgaceae</taxon>
        <taxon>Flammeovirga</taxon>
    </lineage>
</organism>
<dbReference type="SUPFAM" id="SSF55620">
    <property type="entry name" value="Tetrahydrobiopterin biosynthesis enzymes-like"/>
    <property type="match status" value="1"/>
</dbReference>
<dbReference type="InterPro" id="IPR038418">
    <property type="entry name" value="6-PTP_synth/QueD_sf"/>
</dbReference>
<dbReference type="OrthoDB" id="9804698at2"/>
<comment type="caution">
    <text evidence="11">The sequence shown here is derived from an EMBL/GenBank/DDBJ whole genome shotgun (WGS) entry which is preliminary data.</text>
</comment>
<comment type="pathway">
    <text evidence="1 8">Purine metabolism; 7-cyano-7-deazaguanine biosynthesis.</text>
</comment>
<dbReference type="GO" id="GO:0008616">
    <property type="term" value="P:tRNA queuosine(34) biosynthetic process"/>
    <property type="evidence" value="ECO:0007669"/>
    <property type="project" value="UniProtKB-KW"/>
</dbReference>
<feature type="active site" description="Proton acceptor" evidence="9">
    <location>
        <position position="24"/>
    </location>
</feature>
<dbReference type="GO" id="GO:0046872">
    <property type="term" value="F:metal ion binding"/>
    <property type="evidence" value="ECO:0007669"/>
    <property type="project" value="UniProtKB-KW"/>
</dbReference>
<dbReference type="EC" id="4.-.-.-" evidence="8"/>
<dbReference type="RefSeq" id="WP_044218890.1">
    <property type="nucleotide sequence ID" value="NZ_JRYR02000001.1"/>
</dbReference>
<evidence type="ECO:0000256" key="5">
    <source>
        <dbReference type="ARBA" id="ARBA00022833"/>
    </source>
</evidence>
<gene>
    <name evidence="11" type="ORF">NH26_06275</name>
</gene>
<evidence type="ECO:0000313" key="12">
    <source>
        <dbReference type="Proteomes" id="UP000179797"/>
    </source>
</evidence>
<feature type="binding site" evidence="10">
    <location>
        <position position="30"/>
    </location>
    <ligand>
        <name>Zn(2+)</name>
        <dbReference type="ChEBI" id="CHEBI:29105"/>
    </ligand>
</feature>
<evidence type="ECO:0000256" key="7">
    <source>
        <dbReference type="ARBA" id="ARBA00048807"/>
    </source>
</evidence>
<evidence type="ECO:0000313" key="11">
    <source>
        <dbReference type="EMBL" id="OHX65984.1"/>
    </source>
</evidence>
<feature type="active site" description="Charge relay system" evidence="9">
    <location>
        <position position="68"/>
    </location>
</feature>
<dbReference type="GO" id="GO:0070497">
    <property type="term" value="F:6-carboxytetrahydropterin synthase activity"/>
    <property type="evidence" value="ECO:0007669"/>
    <property type="project" value="UniProtKB-EC"/>
</dbReference>
<keyword evidence="12" id="KW-1185">Reference proteome</keyword>
<dbReference type="Pfam" id="PF01242">
    <property type="entry name" value="PTPS"/>
    <property type="match status" value="1"/>
</dbReference>
<dbReference type="InterPro" id="IPR007115">
    <property type="entry name" value="6-PTP_synth/QueD"/>
</dbReference>
<dbReference type="PIRSF" id="PIRSF006113">
    <property type="entry name" value="PTP_synth"/>
    <property type="match status" value="1"/>
</dbReference>
<keyword evidence="5 8" id="KW-0862">Zinc</keyword>
<comment type="catalytic activity">
    <reaction evidence="7 8">
        <text>7,8-dihydroneopterin 3'-triphosphate + H2O = 6-carboxy-5,6,7,8-tetrahydropterin + triphosphate + acetaldehyde + 2 H(+)</text>
        <dbReference type="Rhea" id="RHEA:27966"/>
        <dbReference type="ChEBI" id="CHEBI:15343"/>
        <dbReference type="ChEBI" id="CHEBI:15377"/>
        <dbReference type="ChEBI" id="CHEBI:15378"/>
        <dbReference type="ChEBI" id="CHEBI:18036"/>
        <dbReference type="ChEBI" id="CHEBI:58462"/>
        <dbReference type="ChEBI" id="CHEBI:61032"/>
        <dbReference type="EC" id="4.1.2.50"/>
    </reaction>
</comment>
<evidence type="ECO:0000256" key="9">
    <source>
        <dbReference type="PIRSR" id="PIRSR006113-1"/>
    </source>
</evidence>
<dbReference type="UniPathway" id="UPA00391"/>
<keyword evidence="8" id="KW-0671">Queuosine biosynthesis</keyword>
<evidence type="ECO:0000256" key="4">
    <source>
        <dbReference type="ARBA" id="ARBA00022723"/>
    </source>
</evidence>
<accession>A0A1S1YY94</accession>
<evidence type="ECO:0000256" key="6">
    <source>
        <dbReference type="ARBA" id="ARBA00023239"/>
    </source>
</evidence>
<keyword evidence="6 8" id="KW-0456">Lyase</keyword>
<dbReference type="AlphaFoldDB" id="A0A1S1YY94"/>
<evidence type="ECO:0000256" key="10">
    <source>
        <dbReference type="PIRSR" id="PIRSR006113-2"/>
    </source>
</evidence>
<dbReference type="NCBIfam" id="TIGR03367">
    <property type="entry name" value="queuosine_QueD"/>
    <property type="match status" value="1"/>
</dbReference>
<dbReference type="PANTHER" id="PTHR12589">
    <property type="entry name" value="PYRUVOYL TETRAHYDROBIOPTERIN SYNTHASE"/>
    <property type="match status" value="1"/>
</dbReference>
<dbReference type="Gene3D" id="3.30.479.10">
    <property type="entry name" value="6-pyruvoyl tetrahydropterin synthase/QueD"/>
    <property type="match status" value="1"/>
</dbReference>
<evidence type="ECO:0000256" key="3">
    <source>
        <dbReference type="ARBA" id="ARBA00018141"/>
    </source>
</evidence>
<feature type="binding site" evidence="10">
    <location>
        <position position="13"/>
    </location>
    <ligand>
        <name>Zn(2+)</name>
        <dbReference type="ChEBI" id="CHEBI:29105"/>
    </ligand>
</feature>
<evidence type="ECO:0000256" key="1">
    <source>
        <dbReference type="ARBA" id="ARBA00005061"/>
    </source>
</evidence>
<sequence length="118" mass="13905">MKIFKSYMFEAAHFLPHMPEGHPCRRIHGHSWKMELHFDGELVMPYEWVIDFNEIDEVVNPIWKVLDHNFLNEVEGLENPTSEVISMWVWNKIKTALPALYKVVIFETPEAGTEYCGK</sequence>